<evidence type="ECO:0000313" key="5">
    <source>
        <dbReference type="EMBL" id="GAN34042.1"/>
    </source>
</evidence>
<dbReference type="PANTHER" id="PTHR33154:SF18">
    <property type="entry name" value="ARSENICAL RESISTANCE OPERON REPRESSOR"/>
    <property type="match status" value="1"/>
</dbReference>
<keyword evidence="6" id="KW-1185">Reference proteome</keyword>
<dbReference type="NCBIfam" id="NF033788">
    <property type="entry name" value="HTH_metalloreg"/>
    <property type="match status" value="1"/>
</dbReference>
<evidence type="ECO:0000313" key="6">
    <source>
        <dbReference type="Proteomes" id="UP000032309"/>
    </source>
</evidence>
<comment type="caution">
    <text evidence="5">The sequence shown here is derived from an EMBL/GenBank/DDBJ whole genome shotgun (WGS) entry which is preliminary data.</text>
</comment>
<dbReference type="EMBL" id="BAFN01000001">
    <property type="protein sequence ID" value="GAN34042.1"/>
    <property type="molecule type" value="Genomic_DNA"/>
</dbReference>
<dbReference type="SMART" id="SM00418">
    <property type="entry name" value="HTH_ARSR"/>
    <property type="match status" value="1"/>
</dbReference>
<dbReference type="Pfam" id="PF01022">
    <property type="entry name" value="HTH_5"/>
    <property type="match status" value="1"/>
</dbReference>
<keyword evidence="1" id="KW-0805">Transcription regulation</keyword>
<feature type="domain" description="HTH arsR-type" evidence="4">
    <location>
        <begin position="1"/>
        <end position="98"/>
    </location>
</feature>
<dbReference type="PANTHER" id="PTHR33154">
    <property type="entry name" value="TRANSCRIPTIONAL REGULATOR, ARSR FAMILY"/>
    <property type="match status" value="1"/>
</dbReference>
<dbReference type="RefSeq" id="WP_052564092.1">
    <property type="nucleotide sequence ID" value="NZ_BAFN01000001.1"/>
</dbReference>
<sequence>MDTFKTQQFAKLLKALSGDIRLNIISYLASGEKCVCHIYEYFKLSQNLVSHHLGILRESGLIKDRKDGKWVYYSLNEQNIEKVTHFLQEIVQKKKEERDTC</sequence>
<dbReference type="InterPro" id="IPR001845">
    <property type="entry name" value="HTH_ArsR_DNA-bd_dom"/>
</dbReference>
<evidence type="ECO:0000256" key="3">
    <source>
        <dbReference type="ARBA" id="ARBA00023163"/>
    </source>
</evidence>
<keyword evidence="2" id="KW-0238">DNA-binding</keyword>
<dbReference type="CDD" id="cd00090">
    <property type="entry name" value="HTH_ARSR"/>
    <property type="match status" value="1"/>
</dbReference>
<evidence type="ECO:0000256" key="2">
    <source>
        <dbReference type="ARBA" id="ARBA00023125"/>
    </source>
</evidence>
<keyword evidence="3" id="KW-0804">Transcription</keyword>
<proteinExistence type="predicted"/>
<name>A0ABQ0JZ75_9BACT</name>
<gene>
    <name evidence="5" type="ORF">BROSI_A2577</name>
</gene>
<evidence type="ECO:0000256" key="1">
    <source>
        <dbReference type="ARBA" id="ARBA00023015"/>
    </source>
</evidence>
<dbReference type="InterPro" id="IPR036390">
    <property type="entry name" value="WH_DNA-bd_sf"/>
</dbReference>
<dbReference type="Gene3D" id="1.10.10.10">
    <property type="entry name" value="Winged helix-like DNA-binding domain superfamily/Winged helix DNA-binding domain"/>
    <property type="match status" value="1"/>
</dbReference>
<dbReference type="InterPro" id="IPR051081">
    <property type="entry name" value="HTH_MetalResp_TranReg"/>
</dbReference>
<dbReference type="PRINTS" id="PR00778">
    <property type="entry name" value="HTHARSR"/>
</dbReference>
<dbReference type="PROSITE" id="PS50987">
    <property type="entry name" value="HTH_ARSR_2"/>
    <property type="match status" value="1"/>
</dbReference>
<dbReference type="Proteomes" id="UP000032309">
    <property type="component" value="Unassembled WGS sequence"/>
</dbReference>
<organism evidence="5 6">
    <name type="scientific">Candidatus Brocadia sinica JPN1</name>
    <dbReference type="NCBI Taxonomy" id="1197129"/>
    <lineage>
        <taxon>Bacteria</taxon>
        <taxon>Pseudomonadati</taxon>
        <taxon>Planctomycetota</taxon>
        <taxon>Candidatus Brocadiia</taxon>
        <taxon>Candidatus Brocadiales</taxon>
        <taxon>Candidatus Brocadiaceae</taxon>
        <taxon>Candidatus Brocadia</taxon>
    </lineage>
</organism>
<reference evidence="6" key="1">
    <citation type="journal article" date="2015" name="Genome Announc.">
        <title>Draft Genome Sequence of an Anaerobic Ammonium-Oxidizing Bacterium, "Candidatus Brocadia sinica".</title>
        <authorList>
            <person name="Oshiki M."/>
            <person name="Shinyako-Hata K."/>
            <person name="Satoh H."/>
            <person name="Okabe S."/>
        </authorList>
    </citation>
    <scope>NUCLEOTIDE SEQUENCE [LARGE SCALE GENOMIC DNA]</scope>
    <source>
        <strain evidence="6">JPN1</strain>
    </source>
</reference>
<evidence type="ECO:0000259" key="4">
    <source>
        <dbReference type="PROSITE" id="PS50987"/>
    </source>
</evidence>
<dbReference type="SUPFAM" id="SSF46785">
    <property type="entry name" value="Winged helix' DNA-binding domain"/>
    <property type="match status" value="1"/>
</dbReference>
<dbReference type="InterPro" id="IPR036388">
    <property type="entry name" value="WH-like_DNA-bd_sf"/>
</dbReference>
<dbReference type="InterPro" id="IPR011991">
    <property type="entry name" value="ArsR-like_HTH"/>
</dbReference>
<accession>A0ABQ0JZ75</accession>
<protein>
    <submittedName>
        <fullName evidence="5">Transcriptional regulator arsR family</fullName>
    </submittedName>
</protein>